<name>A0ABQ5TT18_9GAMM</name>
<dbReference type="InterPro" id="IPR010090">
    <property type="entry name" value="Phage_tape_meas"/>
</dbReference>
<evidence type="ECO:0000256" key="1">
    <source>
        <dbReference type="SAM" id="Phobius"/>
    </source>
</evidence>
<organism evidence="3 4">
    <name type="scientific">Methylophaga thalassica</name>
    <dbReference type="NCBI Taxonomy" id="40223"/>
    <lineage>
        <taxon>Bacteria</taxon>
        <taxon>Pseudomonadati</taxon>
        <taxon>Pseudomonadota</taxon>
        <taxon>Gammaproteobacteria</taxon>
        <taxon>Thiotrichales</taxon>
        <taxon>Piscirickettsiaceae</taxon>
        <taxon>Methylophaga</taxon>
    </lineage>
</organism>
<keyword evidence="1" id="KW-0472">Membrane</keyword>
<dbReference type="EMBL" id="BSND01000003">
    <property type="protein sequence ID" value="GLP98692.1"/>
    <property type="molecule type" value="Genomic_DNA"/>
</dbReference>
<feature type="transmembrane region" description="Helical" evidence="1">
    <location>
        <begin position="442"/>
        <end position="469"/>
    </location>
</feature>
<reference evidence="3" key="1">
    <citation type="journal article" date="2014" name="Int. J. Syst. Evol. Microbiol.">
        <title>Complete genome of a new Firmicutes species belonging to the dominant human colonic microbiota ('Ruminococcus bicirculans') reveals two chromosomes and a selective capacity to utilize plant glucans.</title>
        <authorList>
            <consortium name="NISC Comparative Sequencing Program"/>
            <person name="Wegmann U."/>
            <person name="Louis P."/>
            <person name="Goesmann A."/>
            <person name="Henrissat B."/>
            <person name="Duncan S.H."/>
            <person name="Flint H.J."/>
        </authorList>
    </citation>
    <scope>NUCLEOTIDE SEQUENCE</scope>
    <source>
        <strain evidence="3">NBRC 102424</strain>
    </source>
</reference>
<gene>
    <name evidence="3" type="ORF">GCM10007891_05460</name>
</gene>
<keyword evidence="1" id="KW-1133">Transmembrane helix</keyword>
<sequence length="615" mass="65777">MNALQHLDFIVKLTDMASGPAGKIMKSMDTMTTKVQDGYKKIGYGAAGIWGAGAALDNLLTPAKEMNRALGEVKSLGVADKTLKQLTSTSLKFSMQYGESAADFVRSSYDIQSAISGLVGDELTTFTNASNILAKGTKSDAATITDYVGTMYGIFKNGADQMGRGQWVEMLAGQTAAAVQIFKTTGTEMSAAFGNLGAEATSHGIAMNEQMAILGQLQSTMSGSESATKYRAFLSGVGKAQEALGLQFTDSQGRMLPMVDILNAIKGKFGEIDTVAESDMLQKAFGTKEAVSLIKLLSSDVGGLSNNIQELGKQTGLEKAIQMAKDMSDPFKIASASVDALKTVLGRGIIPWLLPVFNLFGDIALRMLRWSNLFPNLTKWVGFLTLLVFGVIASISALSIIVGINKFMLVGWGIAGKGLKLIFTALRWSIMKLIPSIFSFSAALLTSPITWMVVIITGLIAVVAAAIIYWDQWTGALVKWGSQFLEWIGVVSLIDGVLAAWDALPQWWAGFKNWLGTLDPFAFIGTSLEWITDKISGFADWLGIDLSNKPEAPKPIAPPPSLDVNKSLSSQGGVMQRITNANNSQTRSIGDVVVNNYGPSVNGNTLRDELAFMGG</sequence>
<evidence type="ECO:0000313" key="3">
    <source>
        <dbReference type="EMBL" id="GLP98692.1"/>
    </source>
</evidence>
<evidence type="ECO:0000313" key="4">
    <source>
        <dbReference type="Proteomes" id="UP001161423"/>
    </source>
</evidence>
<feature type="transmembrane region" description="Helical" evidence="1">
    <location>
        <begin position="410"/>
        <end position="430"/>
    </location>
</feature>
<proteinExistence type="predicted"/>
<feature type="domain" description="Phage tail tape measure protein" evidence="2">
    <location>
        <begin position="89"/>
        <end position="286"/>
    </location>
</feature>
<reference evidence="3" key="2">
    <citation type="submission" date="2023-01" db="EMBL/GenBank/DDBJ databases">
        <title>Draft genome sequence of Methylophaga thalassica strain NBRC 102424.</title>
        <authorList>
            <person name="Sun Q."/>
            <person name="Mori K."/>
        </authorList>
    </citation>
    <scope>NUCLEOTIDE SEQUENCE</scope>
    <source>
        <strain evidence="3">NBRC 102424</strain>
    </source>
</reference>
<keyword evidence="1" id="KW-0812">Transmembrane</keyword>
<dbReference type="Pfam" id="PF10145">
    <property type="entry name" value="PhageMin_Tail"/>
    <property type="match status" value="1"/>
</dbReference>
<accession>A0ABQ5TT18</accession>
<feature type="transmembrane region" description="Helical" evidence="1">
    <location>
        <begin position="380"/>
        <end position="404"/>
    </location>
</feature>
<protein>
    <submittedName>
        <fullName evidence="3">Phage tail tape measure protein</fullName>
    </submittedName>
</protein>
<dbReference type="RefSeq" id="WP_284722351.1">
    <property type="nucleotide sequence ID" value="NZ_BSND01000003.1"/>
</dbReference>
<comment type="caution">
    <text evidence="3">The sequence shown here is derived from an EMBL/GenBank/DDBJ whole genome shotgun (WGS) entry which is preliminary data.</text>
</comment>
<evidence type="ECO:0000259" key="2">
    <source>
        <dbReference type="Pfam" id="PF10145"/>
    </source>
</evidence>
<dbReference type="Proteomes" id="UP001161423">
    <property type="component" value="Unassembled WGS sequence"/>
</dbReference>
<keyword evidence="4" id="KW-1185">Reference proteome</keyword>